<evidence type="ECO:0000313" key="2">
    <source>
        <dbReference type="Proteomes" id="UP000054466"/>
    </source>
</evidence>
<reference evidence="1 2" key="1">
    <citation type="submission" date="2015-01" db="EMBL/GenBank/DDBJ databases">
        <title>The Genome Sequence of Cladophialophora immunda CBS83496.</title>
        <authorList>
            <consortium name="The Broad Institute Genomics Platform"/>
            <person name="Cuomo C."/>
            <person name="de Hoog S."/>
            <person name="Gorbushina A."/>
            <person name="Stielow B."/>
            <person name="Teixiera M."/>
            <person name="Abouelleil A."/>
            <person name="Chapman S.B."/>
            <person name="Priest M."/>
            <person name="Young S.K."/>
            <person name="Wortman J."/>
            <person name="Nusbaum C."/>
            <person name="Birren B."/>
        </authorList>
    </citation>
    <scope>NUCLEOTIDE SEQUENCE [LARGE SCALE GENOMIC DNA]</scope>
    <source>
        <strain evidence="1 2">CBS 83496</strain>
    </source>
</reference>
<accession>A0A0D2BBY1</accession>
<proteinExistence type="predicted"/>
<dbReference type="Proteomes" id="UP000054466">
    <property type="component" value="Unassembled WGS sequence"/>
</dbReference>
<dbReference type="HOGENOM" id="CLU_2305782_0_0_1"/>
<protein>
    <submittedName>
        <fullName evidence="1">Uncharacterized protein</fullName>
    </submittedName>
</protein>
<sequence length="100" mass="11408">MYECFGTPRCPVPDKNFNYQRHFYSPTCIPPSAFSYPSCFGEAAADRLQLPVVFSVQVSCLRSQSKVSLLAEDMTGCAHLRNDIQFQPRRRQMKGLYPPL</sequence>
<keyword evidence="2" id="KW-1185">Reference proteome</keyword>
<dbReference type="RefSeq" id="XP_016255263.1">
    <property type="nucleotide sequence ID" value="XM_016388335.1"/>
</dbReference>
<dbReference type="GeneID" id="27340967"/>
<gene>
    <name evidence="1" type="ORF">PV07_01773</name>
</gene>
<dbReference type="VEuPathDB" id="FungiDB:PV07_01773"/>
<name>A0A0D2BBY1_9EURO</name>
<evidence type="ECO:0000313" key="1">
    <source>
        <dbReference type="EMBL" id="KIW35047.1"/>
    </source>
</evidence>
<organism evidence="1 2">
    <name type="scientific">Cladophialophora immunda</name>
    <dbReference type="NCBI Taxonomy" id="569365"/>
    <lineage>
        <taxon>Eukaryota</taxon>
        <taxon>Fungi</taxon>
        <taxon>Dikarya</taxon>
        <taxon>Ascomycota</taxon>
        <taxon>Pezizomycotina</taxon>
        <taxon>Eurotiomycetes</taxon>
        <taxon>Chaetothyriomycetidae</taxon>
        <taxon>Chaetothyriales</taxon>
        <taxon>Herpotrichiellaceae</taxon>
        <taxon>Cladophialophora</taxon>
    </lineage>
</organism>
<dbReference type="AlphaFoldDB" id="A0A0D2BBY1"/>
<dbReference type="EMBL" id="KN847040">
    <property type="protein sequence ID" value="KIW35047.1"/>
    <property type="molecule type" value="Genomic_DNA"/>
</dbReference>